<protein>
    <submittedName>
        <fullName evidence="1">Uncharacterized protein</fullName>
    </submittedName>
</protein>
<evidence type="ECO:0000313" key="2">
    <source>
        <dbReference type="Proteomes" id="UP000321258"/>
    </source>
</evidence>
<evidence type="ECO:0000313" key="1">
    <source>
        <dbReference type="EMBL" id="GEO97644.1"/>
    </source>
</evidence>
<name>A0A512IIX2_9HYPH</name>
<comment type="caution">
    <text evidence="1">The sequence shown here is derived from an EMBL/GenBank/DDBJ whole genome shotgun (WGS) entry which is preliminary data.</text>
</comment>
<gene>
    <name evidence="1" type="ORF">MHA02_00320</name>
</gene>
<accession>A0A512IIX2</accession>
<sequence>MELCVSNYRIHFAKEILGVPFTVGSVEIAKARDPDRALRAAEIRFARQHGLVDWRERADTADIAALGDGSRG</sequence>
<keyword evidence="2" id="KW-1185">Reference proteome</keyword>
<reference evidence="1 2" key="1">
    <citation type="submission" date="2019-07" db="EMBL/GenBank/DDBJ databases">
        <title>Whole genome shotgun sequence of Methylobacterium haplocladii NBRC 107714.</title>
        <authorList>
            <person name="Hosoyama A."/>
            <person name="Uohara A."/>
            <person name="Ohji S."/>
            <person name="Ichikawa N."/>
        </authorList>
    </citation>
    <scope>NUCLEOTIDE SEQUENCE [LARGE SCALE GENOMIC DNA]</scope>
    <source>
        <strain evidence="1 2">NBRC 107714</strain>
    </source>
</reference>
<dbReference type="EMBL" id="BJZT01000001">
    <property type="protein sequence ID" value="GEO97644.1"/>
    <property type="molecule type" value="Genomic_DNA"/>
</dbReference>
<proteinExistence type="predicted"/>
<dbReference type="AlphaFoldDB" id="A0A512IIX2"/>
<organism evidence="1 2">
    <name type="scientific">Methylobacterium haplocladii</name>
    <dbReference type="NCBI Taxonomy" id="1176176"/>
    <lineage>
        <taxon>Bacteria</taxon>
        <taxon>Pseudomonadati</taxon>
        <taxon>Pseudomonadota</taxon>
        <taxon>Alphaproteobacteria</taxon>
        <taxon>Hyphomicrobiales</taxon>
        <taxon>Methylobacteriaceae</taxon>
        <taxon>Methylobacterium</taxon>
    </lineage>
</organism>
<dbReference type="Proteomes" id="UP000321258">
    <property type="component" value="Unassembled WGS sequence"/>
</dbReference>